<feature type="region of interest" description="Disordered" evidence="1">
    <location>
        <begin position="45"/>
        <end position="115"/>
    </location>
</feature>
<accession>A0AAP0FS48</accession>
<dbReference type="AlphaFoldDB" id="A0AAP0FS48"/>
<protein>
    <submittedName>
        <fullName evidence="2">Uncharacterized protein</fullName>
    </submittedName>
</protein>
<reference evidence="2 3" key="1">
    <citation type="journal article" date="2022" name="Nat. Plants">
        <title>Genomes of leafy and leafless Platanthera orchids illuminate the evolution of mycoheterotrophy.</title>
        <authorList>
            <person name="Li M.H."/>
            <person name="Liu K.W."/>
            <person name="Li Z."/>
            <person name="Lu H.C."/>
            <person name="Ye Q.L."/>
            <person name="Zhang D."/>
            <person name="Wang J.Y."/>
            <person name="Li Y.F."/>
            <person name="Zhong Z.M."/>
            <person name="Liu X."/>
            <person name="Yu X."/>
            <person name="Liu D.K."/>
            <person name="Tu X.D."/>
            <person name="Liu B."/>
            <person name="Hao Y."/>
            <person name="Liao X.Y."/>
            <person name="Jiang Y.T."/>
            <person name="Sun W.H."/>
            <person name="Chen J."/>
            <person name="Chen Y.Q."/>
            <person name="Ai Y."/>
            <person name="Zhai J.W."/>
            <person name="Wu S.S."/>
            <person name="Zhou Z."/>
            <person name="Hsiao Y.Y."/>
            <person name="Wu W.L."/>
            <person name="Chen Y.Y."/>
            <person name="Lin Y.F."/>
            <person name="Hsu J.L."/>
            <person name="Li C.Y."/>
            <person name="Wang Z.W."/>
            <person name="Zhao X."/>
            <person name="Zhong W.Y."/>
            <person name="Ma X.K."/>
            <person name="Ma L."/>
            <person name="Huang J."/>
            <person name="Chen G.Z."/>
            <person name="Huang M.Z."/>
            <person name="Huang L."/>
            <person name="Peng D.H."/>
            <person name="Luo Y.B."/>
            <person name="Zou S.Q."/>
            <person name="Chen S.P."/>
            <person name="Lan S."/>
            <person name="Tsai W.C."/>
            <person name="Van de Peer Y."/>
            <person name="Liu Z.J."/>
        </authorList>
    </citation>
    <scope>NUCLEOTIDE SEQUENCE [LARGE SCALE GENOMIC DNA]</scope>
    <source>
        <strain evidence="2">Lor287</strain>
    </source>
</reference>
<gene>
    <name evidence="2" type="ORF">KSP39_PZI024230</name>
</gene>
<dbReference type="Proteomes" id="UP001418222">
    <property type="component" value="Unassembled WGS sequence"/>
</dbReference>
<comment type="caution">
    <text evidence="2">The sequence shown here is derived from an EMBL/GenBank/DDBJ whole genome shotgun (WGS) entry which is preliminary data.</text>
</comment>
<evidence type="ECO:0000313" key="3">
    <source>
        <dbReference type="Proteomes" id="UP001418222"/>
    </source>
</evidence>
<evidence type="ECO:0000313" key="2">
    <source>
        <dbReference type="EMBL" id="KAK8913638.1"/>
    </source>
</evidence>
<organism evidence="2 3">
    <name type="scientific">Platanthera zijinensis</name>
    <dbReference type="NCBI Taxonomy" id="2320716"/>
    <lineage>
        <taxon>Eukaryota</taxon>
        <taxon>Viridiplantae</taxon>
        <taxon>Streptophyta</taxon>
        <taxon>Embryophyta</taxon>
        <taxon>Tracheophyta</taxon>
        <taxon>Spermatophyta</taxon>
        <taxon>Magnoliopsida</taxon>
        <taxon>Liliopsida</taxon>
        <taxon>Asparagales</taxon>
        <taxon>Orchidaceae</taxon>
        <taxon>Orchidoideae</taxon>
        <taxon>Orchideae</taxon>
        <taxon>Orchidinae</taxon>
        <taxon>Platanthera</taxon>
    </lineage>
</organism>
<sequence>MVGATPAAWMALRRHAYTITREAARLSSGVLVQQLPPPAIVAASRNYARMRNRSPPAPRKEVESESDSSSSDEEEVVDRYSVDREDDLDSEESEFLVLDFGAGDKENDESGGEDD</sequence>
<evidence type="ECO:0000256" key="1">
    <source>
        <dbReference type="SAM" id="MobiDB-lite"/>
    </source>
</evidence>
<feature type="compositionally biased region" description="Acidic residues" evidence="1">
    <location>
        <begin position="64"/>
        <end position="76"/>
    </location>
</feature>
<proteinExistence type="predicted"/>
<name>A0AAP0FS48_9ASPA</name>
<dbReference type="EMBL" id="JBBWWQ010000021">
    <property type="protein sequence ID" value="KAK8913638.1"/>
    <property type="molecule type" value="Genomic_DNA"/>
</dbReference>
<keyword evidence="3" id="KW-1185">Reference proteome</keyword>
<feature type="compositionally biased region" description="Acidic residues" evidence="1">
    <location>
        <begin position="106"/>
        <end position="115"/>
    </location>
</feature>
<feature type="compositionally biased region" description="Acidic residues" evidence="1">
    <location>
        <begin position="84"/>
        <end position="94"/>
    </location>
</feature>